<gene>
    <name evidence="1" type="ORF">K0M31_020138</name>
</gene>
<evidence type="ECO:0000313" key="2">
    <source>
        <dbReference type="Proteomes" id="UP001177670"/>
    </source>
</evidence>
<dbReference type="Proteomes" id="UP001177670">
    <property type="component" value="Unassembled WGS sequence"/>
</dbReference>
<protein>
    <submittedName>
        <fullName evidence="1">Uncharacterized protein</fullName>
    </submittedName>
</protein>
<dbReference type="EMBL" id="JAHYIQ010000009">
    <property type="protein sequence ID" value="KAK1129004.1"/>
    <property type="molecule type" value="Genomic_DNA"/>
</dbReference>
<reference evidence="1" key="1">
    <citation type="submission" date="2021-10" db="EMBL/GenBank/DDBJ databases">
        <title>Melipona bicolor Genome sequencing and assembly.</title>
        <authorList>
            <person name="Araujo N.S."/>
            <person name="Arias M.C."/>
        </authorList>
    </citation>
    <scope>NUCLEOTIDE SEQUENCE</scope>
    <source>
        <strain evidence="1">USP_2M_L1-L4_2017</strain>
        <tissue evidence="1">Whole body</tissue>
    </source>
</reference>
<organism evidence="1 2">
    <name type="scientific">Melipona bicolor</name>
    <dbReference type="NCBI Taxonomy" id="60889"/>
    <lineage>
        <taxon>Eukaryota</taxon>
        <taxon>Metazoa</taxon>
        <taxon>Ecdysozoa</taxon>
        <taxon>Arthropoda</taxon>
        <taxon>Hexapoda</taxon>
        <taxon>Insecta</taxon>
        <taxon>Pterygota</taxon>
        <taxon>Neoptera</taxon>
        <taxon>Endopterygota</taxon>
        <taxon>Hymenoptera</taxon>
        <taxon>Apocrita</taxon>
        <taxon>Aculeata</taxon>
        <taxon>Apoidea</taxon>
        <taxon>Anthophila</taxon>
        <taxon>Apidae</taxon>
        <taxon>Melipona</taxon>
    </lineage>
</organism>
<sequence>MPWNTTGLRECTAPKHETSVANRMSFFLFHAAKHTAQKNELMNSSGLKFHCEASASLDSLKPVCVGFDKSGRALSVNKAEKIPLGPVPIVKLLTIGRCFEKLFSFRCMQPTSQHKGTEEIGSTK</sequence>
<evidence type="ECO:0000313" key="1">
    <source>
        <dbReference type="EMBL" id="KAK1129004.1"/>
    </source>
</evidence>
<keyword evidence="2" id="KW-1185">Reference proteome</keyword>
<name>A0AA40G0V7_9HYME</name>
<dbReference type="AlphaFoldDB" id="A0AA40G0V7"/>
<comment type="caution">
    <text evidence="1">The sequence shown here is derived from an EMBL/GenBank/DDBJ whole genome shotgun (WGS) entry which is preliminary data.</text>
</comment>
<proteinExistence type="predicted"/>
<accession>A0AA40G0V7</accession>